<evidence type="ECO:0000313" key="3">
    <source>
        <dbReference type="EMBL" id="AGN32965.1"/>
    </source>
</evidence>
<feature type="transmembrane region" description="Helical" evidence="2">
    <location>
        <begin position="343"/>
        <end position="368"/>
    </location>
</feature>
<dbReference type="AlphaFoldDB" id="R9TJQ3"/>
<keyword evidence="2" id="KW-0472">Membrane</keyword>
<feature type="compositionally biased region" description="Basic and acidic residues" evidence="1">
    <location>
        <begin position="433"/>
        <end position="442"/>
    </location>
</feature>
<accession>R9TJQ3</accession>
<evidence type="ECO:0000256" key="2">
    <source>
        <dbReference type="SAM" id="Phobius"/>
    </source>
</evidence>
<protein>
    <submittedName>
        <fullName evidence="3">Uncharacterized protein</fullName>
    </submittedName>
</protein>
<name>R9TJQ3_TRYRA</name>
<reference evidence="3" key="1">
    <citation type="submission" date="2013-01" db="EMBL/GenBank/DDBJ databases">
        <title>Unveiling the Trypanosoma rangeli genome, the neglected and avirulent trypanosome of mammals.</title>
        <authorList>
            <person name="Stoco P.H."/>
            <person name="Wagner G."/>
            <person name="Gerber A."/>
            <person name="Zaha A."/>
            <person name="Monteiro K.M."/>
            <person name="Thompson C."/>
            <person name="Bartholomeu D.C."/>
            <person name="Bahia D."/>
            <person name="Loreto E."/>
            <person name="Prestes E.B."/>
            <person name="De Moraes M.H."/>
            <person name="Lueckemeyer D.D."/>
            <person name="Lima F.M."/>
            <person name="Vallejo G.A."/>
            <person name="Silveira Filho J.F."/>
            <person name="Tyler K.M."/>
            <person name="Almeida L.G."/>
            <person name="Steindel M."/>
            <person name="Ortiz M.F.D.E."/>
            <person name="Siervo M.A."/>
            <person name="Cunha O.L.D.E."/>
            <person name="Neto R."/>
            <person name="Rodrigues-Luiz G."/>
            <person name="Teixeira S.M."/>
            <person name="Silva R."/>
            <person name="Murta S.M."/>
            <person name="Sincero T.C."/>
            <person name="Mendes T.A."/>
            <person name="Urmenyi T.P."/>
            <person name="Da Rocha W.D."/>
            <person name="Vasconcellos A.T."/>
            <person name="Grisard E.C."/>
        </authorList>
    </citation>
    <scope>NUCLEOTIDE SEQUENCE</scope>
</reference>
<feature type="compositionally biased region" description="Low complexity" evidence="1">
    <location>
        <begin position="397"/>
        <end position="409"/>
    </location>
</feature>
<feature type="region of interest" description="Disordered" evidence="1">
    <location>
        <begin position="393"/>
        <end position="469"/>
    </location>
</feature>
<feature type="transmembrane region" description="Helical" evidence="2">
    <location>
        <begin position="252"/>
        <end position="278"/>
    </location>
</feature>
<feature type="compositionally biased region" description="Gly residues" evidence="1">
    <location>
        <begin position="443"/>
        <end position="455"/>
    </location>
</feature>
<keyword evidence="2" id="KW-1133">Transmembrane helix</keyword>
<sequence>MHAGNKFPKRGVNCGRWRRMWVVLAVVLFACIASCIAITVAAEDVLNHPAESDQKSCADGVKAYLLQISTRRAEVEAWERRVRAELNEARSILEEEKSGERKPSGDTQQRLKAAWAEFESASAVVRKFDETVLNYHGNLPHECIREVNALSAADPDAGNWAGQAMYLLENTVLHLRLYGETLRGVVLFNMAEYNSAAEFYKEVAHFFTAKSQKIYEDIQRRKKDRNFEEESAGLWELAEFALMYMRAMTFALVPWTILFSGCVLLVLLAPFFLAAVLIPQFVWRVWVQLFFLHYTYGLTVDGFLLSLQQYVDLIVQRDWAGLQERCVTAFLILASRDDQPGTFFNSIFAAALLLITVVLMLILIYYWVRLPYAIIASELGVWRSRDALRQMQKDKAGSASSNRNSSGSREVPATNAGGKNKVDAVATAAAPRGTKETDKPNRDGGGSSSNGGSGGNSSNQGKHRRKEKA</sequence>
<keyword evidence="2" id="KW-0812">Transmembrane</keyword>
<evidence type="ECO:0000256" key="1">
    <source>
        <dbReference type="SAM" id="MobiDB-lite"/>
    </source>
</evidence>
<feature type="transmembrane region" description="Helical" evidence="2">
    <location>
        <begin position="285"/>
        <end position="307"/>
    </location>
</feature>
<dbReference type="PROSITE" id="PS51257">
    <property type="entry name" value="PROKAR_LIPOPROTEIN"/>
    <property type="match status" value="1"/>
</dbReference>
<organism evidence="3">
    <name type="scientific">Trypanosoma rangeli</name>
    <dbReference type="NCBI Taxonomy" id="5698"/>
    <lineage>
        <taxon>Eukaryota</taxon>
        <taxon>Discoba</taxon>
        <taxon>Euglenozoa</taxon>
        <taxon>Kinetoplastea</taxon>
        <taxon>Metakinetoplastina</taxon>
        <taxon>Trypanosomatida</taxon>
        <taxon>Trypanosomatidae</taxon>
        <taxon>Trypanosoma</taxon>
        <taxon>Herpetosoma</taxon>
    </lineage>
</organism>
<proteinExistence type="predicted"/>
<dbReference type="EMBL" id="KC544903">
    <property type="protein sequence ID" value="AGN32965.1"/>
    <property type="molecule type" value="Genomic_DNA"/>
</dbReference>